<sequence>MVLPFNDDSYSTAQPALNNEETKLYFSSNMEGTLGGSDIWYVDILENGSLWQTSEHRAGNKYTRA</sequence>
<evidence type="ECO:0000313" key="1">
    <source>
        <dbReference type="EMBL" id="MBO0353178.1"/>
    </source>
</evidence>
<comment type="caution">
    <text evidence="1">The sequence shown here is derived from an EMBL/GenBank/DDBJ whole genome shotgun (WGS) entry which is preliminary data.</text>
</comment>
<organism evidence="1 2">
    <name type="scientific">Flagellimonas aurea</name>
    <dbReference type="NCBI Taxonomy" id="2915619"/>
    <lineage>
        <taxon>Bacteria</taxon>
        <taxon>Pseudomonadati</taxon>
        <taxon>Bacteroidota</taxon>
        <taxon>Flavobacteriia</taxon>
        <taxon>Flavobacteriales</taxon>
        <taxon>Flavobacteriaceae</taxon>
        <taxon>Flagellimonas</taxon>
    </lineage>
</organism>
<accession>A0ABS3G197</accession>
<dbReference type="Proteomes" id="UP000664044">
    <property type="component" value="Unassembled WGS sequence"/>
</dbReference>
<keyword evidence="2" id="KW-1185">Reference proteome</keyword>
<dbReference type="EMBL" id="JAFLNL010000002">
    <property type="protein sequence ID" value="MBO0353178.1"/>
    <property type="molecule type" value="Genomic_DNA"/>
</dbReference>
<reference evidence="1 2" key="1">
    <citation type="submission" date="2021-03" db="EMBL/GenBank/DDBJ databases">
        <title>Muricauda lutimaris sp. nov. and Muricauda ruestringensis sp. nov, two marine members of the Flavobacteriaceae isolated from deep sea sediments of Western Pacific.</title>
        <authorList>
            <person name="Zhao S."/>
            <person name="Liu R."/>
        </authorList>
    </citation>
    <scope>NUCLEOTIDE SEQUENCE [LARGE SCALE GENOMIC DNA]</scope>
    <source>
        <strain evidence="1 2">BC31-1-A7</strain>
    </source>
</reference>
<proteinExistence type="predicted"/>
<evidence type="ECO:0000313" key="2">
    <source>
        <dbReference type="Proteomes" id="UP000664044"/>
    </source>
</evidence>
<name>A0ABS3G197_9FLAO</name>
<dbReference type="RefSeq" id="WP_207031729.1">
    <property type="nucleotide sequence ID" value="NZ_JAFLNL010000002.1"/>
</dbReference>
<protein>
    <submittedName>
        <fullName evidence="1">Uncharacterized protein</fullName>
    </submittedName>
</protein>
<gene>
    <name evidence="1" type="ORF">J0656_04045</name>
</gene>